<feature type="domain" description="Solute-binding protein family 3/N-terminal" evidence="4">
    <location>
        <begin position="28"/>
        <end position="259"/>
    </location>
</feature>
<name>A0ABQ6GWQ9_9GAMM</name>
<comment type="caution">
    <text evidence="5">The sequence shown here is derived from an EMBL/GenBank/DDBJ whole genome shotgun (WGS) entry which is preliminary data.</text>
</comment>
<evidence type="ECO:0000256" key="1">
    <source>
        <dbReference type="ARBA" id="ARBA00010333"/>
    </source>
</evidence>
<dbReference type="Pfam" id="PF00497">
    <property type="entry name" value="SBP_bac_3"/>
    <property type="match status" value="1"/>
</dbReference>
<keyword evidence="2 3" id="KW-0732">Signal</keyword>
<organism evidence="5 6">
    <name type="scientific">Thalassotalea insulae</name>
    <dbReference type="NCBI Taxonomy" id="2056778"/>
    <lineage>
        <taxon>Bacteria</taxon>
        <taxon>Pseudomonadati</taxon>
        <taxon>Pseudomonadota</taxon>
        <taxon>Gammaproteobacteria</taxon>
        <taxon>Alteromonadales</taxon>
        <taxon>Colwelliaceae</taxon>
        <taxon>Thalassotalea</taxon>
    </lineage>
</organism>
<dbReference type="PANTHER" id="PTHR35936:SF35">
    <property type="entry name" value="L-CYSTINE-BINDING PROTEIN TCYJ"/>
    <property type="match status" value="1"/>
</dbReference>
<dbReference type="EMBL" id="BSST01000001">
    <property type="protein sequence ID" value="GLX80355.1"/>
    <property type="molecule type" value="Genomic_DNA"/>
</dbReference>
<evidence type="ECO:0000256" key="3">
    <source>
        <dbReference type="SAM" id="SignalP"/>
    </source>
</evidence>
<dbReference type="SMART" id="SM00062">
    <property type="entry name" value="PBPb"/>
    <property type="match status" value="1"/>
</dbReference>
<dbReference type="PANTHER" id="PTHR35936">
    <property type="entry name" value="MEMBRANE-BOUND LYTIC MUREIN TRANSGLYCOSYLASE F"/>
    <property type="match status" value="1"/>
</dbReference>
<gene>
    <name evidence="5" type="ORF">tinsulaeT_36950</name>
</gene>
<dbReference type="RefSeq" id="WP_284246337.1">
    <property type="nucleotide sequence ID" value="NZ_BSST01000001.1"/>
</dbReference>
<evidence type="ECO:0000259" key="4">
    <source>
        <dbReference type="SMART" id="SM00062"/>
    </source>
</evidence>
<proteinExistence type="inferred from homology"/>
<evidence type="ECO:0000313" key="6">
    <source>
        <dbReference type="Proteomes" id="UP001157186"/>
    </source>
</evidence>
<dbReference type="InterPro" id="IPR001638">
    <property type="entry name" value="Solute-binding_3/MltF_N"/>
</dbReference>
<comment type="similarity">
    <text evidence="1">Belongs to the bacterial solute-binding protein 3 family.</text>
</comment>
<dbReference type="Proteomes" id="UP001157186">
    <property type="component" value="Unassembled WGS sequence"/>
</dbReference>
<reference evidence="5 6" key="1">
    <citation type="submission" date="2023-03" db="EMBL/GenBank/DDBJ databases">
        <title>Draft genome sequence of Thalassotalea insulae KCTC 62186T.</title>
        <authorList>
            <person name="Sawabe T."/>
        </authorList>
    </citation>
    <scope>NUCLEOTIDE SEQUENCE [LARGE SCALE GENOMIC DNA]</scope>
    <source>
        <strain evidence="5 6">KCTC 62186</strain>
    </source>
</reference>
<feature type="chain" id="PRO_5045750811" evidence="3">
    <location>
        <begin position="25"/>
        <end position="265"/>
    </location>
</feature>
<sequence>MIKSYLKTVSYWCIFCCFTSVSYAQTEALSVGWELWYPYQYHNNKQQLVGLDFDIFNAIVKQADLKVTYTELPWKRHLQYIKSGKMDVAMGASFTEERQQYAYFTQAYRTESVRLFVKKGNAQNIQLTSLAQLSTSNYMIGVEGGYYYGMDYQELIKTAAFQSHITEVIDLEQNVDLLMKGFIDGFLVDPITLTAFAEKYKLQDEFEAHSLAIYQDDIFIMLSKQSLDQAMLEKFNNAISTLKANGTIDKINRRWSKLLKDDKLL</sequence>
<dbReference type="SUPFAM" id="SSF53850">
    <property type="entry name" value="Periplasmic binding protein-like II"/>
    <property type="match status" value="1"/>
</dbReference>
<keyword evidence="6" id="KW-1185">Reference proteome</keyword>
<evidence type="ECO:0000256" key="2">
    <source>
        <dbReference type="ARBA" id="ARBA00022729"/>
    </source>
</evidence>
<protein>
    <submittedName>
        <fullName evidence="5">Amino acid ABC transporter substrate-binding protein</fullName>
    </submittedName>
</protein>
<dbReference type="Gene3D" id="3.40.190.10">
    <property type="entry name" value="Periplasmic binding protein-like II"/>
    <property type="match status" value="2"/>
</dbReference>
<accession>A0ABQ6GWQ9</accession>
<feature type="signal peptide" evidence="3">
    <location>
        <begin position="1"/>
        <end position="24"/>
    </location>
</feature>
<evidence type="ECO:0000313" key="5">
    <source>
        <dbReference type="EMBL" id="GLX80355.1"/>
    </source>
</evidence>